<evidence type="ECO:0000313" key="2">
    <source>
        <dbReference type="Proteomes" id="UP001500738"/>
    </source>
</evidence>
<dbReference type="EMBL" id="BAAAFE010000010">
    <property type="protein sequence ID" value="GAA0866845.1"/>
    <property type="molecule type" value="Genomic_DNA"/>
</dbReference>
<reference evidence="1 2" key="1">
    <citation type="journal article" date="2019" name="Int. J. Syst. Evol. Microbiol.">
        <title>The Global Catalogue of Microorganisms (GCM) 10K type strain sequencing project: providing services to taxonomists for standard genome sequencing and annotation.</title>
        <authorList>
            <consortium name="The Broad Institute Genomics Platform"/>
            <consortium name="The Broad Institute Genome Sequencing Center for Infectious Disease"/>
            <person name="Wu L."/>
            <person name="Ma J."/>
        </authorList>
    </citation>
    <scope>NUCLEOTIDE SEQUENCE [LARGE SCALE GENOMIC DNA]</scope>
    <source>
        <strain evidence="1 2">JCM 15910</strain>
    </source>
</reference>
<organism evidence="1 2">
    <name type="scientific">Sphingopyxis soli</name>
    <dbReference type="NCBI Taxonomy" id="592051"/>
    <lineage>
        <taxon>Bacteria</taxon>
        <taxon>Pseudomonadati</taxon>
        <taxon>Pseudomonadota</taxon>
        <taxon>Alphaproteobacteria</taxon>
        <taxon>Sphingomonadales</taxon>
        <taxon>Sphingomonadaceae</taxon>
        <taxon>Sphingopyxis</taxon>
    </lineage>
</organism>
<sequence>MQSRPGPIATLVVKGYDMGANSTPAPGGATTFTTKNDKAIIEANQRRLAAYAELDRLATSSVDNRSPDEEAQWAIIDAAEMVLMTSVATTPQGLEAQLWTALHNHYQDAEPAEAANRADLDWFNAKHEELDWTDKLFVAALRSVRAMGEA</sequence>
<proteinExistence type="predicted"/>
<gene>
    <name evidence="1" type="ORF">GCM10009115_32190</name>
</gene>
<accession>A0ABN1MBV3</accession>
<evidence type="ECO:0000313" key="1">
    <source>
        <dbReference type="EMBL" id="GAA0866845.1"/>
    </source>
</evidence>
<dbReference type="Proteomes" id="UP001500738">
    <property type="component" value="Unassembled WGS sequence"/>
</dbReference>
<keyword evidence="2" id="KW-1185">Reference proteome</keyword>
<name>A0ABN1MBV3_9SPHN</name>
<protein>
    <submittedName>
        <fullName evidence="1">Uncharacterized protein</fullName>
    </submittedName>
</protein>
<comment type="caution">
    <text evidence="1">The sequence shown here is derived from an EMBL/GenBank/DDBJ whole genome shotgun (WGS) entry which is preliminary data.</text>
</comment>